<dbReference type="EMBL" id="JAHZIJ010000026">
    <property type="protein sequence ID" value="MBW7477564.1"/>
    <property type="molecule type" value="Genomic_DNA"/>
</dbReference>
<organism evidence="1 2">
    <name type="scientific">Paenibacillus oenotherae</name>
    <dbReference type="NCBI Taxonomy" id="1435645"/>
    <lineage>
        <taxon>Bacteria</taxon>
        <taxon>Bacillati</taxon>
        <taxon>Bacillota</taxon>
        <taxon>Bacilli</taxon>
        <taxon>Bacillales</taxon>
        <taxon>Paenibacillaceae</taxon>
        <taxon>Paenibacillus</taxon>
    </lineage>
</organism>
<dbReference type="Pfam" id="PF04978">
    <property type="entry name" value="MST"/>
    <property type="match status" value="1"/>
</dbReference>
<dbReference type="Proteomes" id="UP000812277">
    <property type="component" value="Unassembled WGS sequence"/>
</dbReference>
<sequence>MTTLMDDVLNQMNKQLARIETSLNRLTEEQVWRKLHPDTNSVANLCFHLAGNEYQHFVSGIGGKPFIRQRSEEFNLAGGKSKAEILDQLKAVREESAIILGQLTNEDLLREVQVYYDADDWQRMMAGSGAETEPYYIRPIRNHLFAVAEHYGYHTGQIVYMTKLMQAGGMNIAGYAH</sequence>
<keyword evidence="2" id="KW-1185">Reference proteome</keyword>
<name>A0ABS7DCT4_9BACL</name>
<dbReference type="SUPFAM" id="SSF109854">
    <property type="entry name" value="DinB/YfiT-like putative metalloenzymes"/>
    <property type="match status" value="1"/>
</dbReference>
<evidence type="ECO:0000313" key="1">
    <source>
        <dbReference type="EMBL" id="MBW7477564.1"/>
    </source>
</evidence>
<accession>A0ABS7DCT4</accession>
<protein>
    <submittedName>
        <fullName evidence="1">DUF1572 domain-containing protein</fullName>
    </submittedName>
</protein>
<comment type="caution">
    <text evidence="1">The sequence shown here is derived from an EMBL/GenBank/DDBJ whole genome shotgun (WGS) entry which is preliminary data.</text>
</comment>
<dbReference type="InterPro" id="IPR007061">
    <property type="entry name" value="MST-like"/>
</dbReference>
<dbReference type="RefSeq" id="WP_219874849.1">
    <property type="nucleotide sequence ID" value="NZ_JAHZIJ010000026.1"/>
</dbReference>
<dbReference type="InterPro" id="IPR034660">
    <property type="entry name" value="DinB/YfiT-like"/>
</dbReference>
<reference evidence="1 2" key="1">
    <citation type="submission" date="2021-07" db="EMBL/GenBank/DDBJ databases">
        <title>Paenibacillus radiodurans sp. nov., isolated from the southeastern edge of Tengger Desert.</title>
        <authorList>
            <person name="Zhang G."/>
        </authorList>
    </citation>
    <scope>NUCLEOTIDE SEQUENCE [LARGE SCALE GENOMIC DNA]</scope>
    <source>
        <strain evidence="1 2">DT7-4</strain>
    </source>
</reference>
<proteinExistence type="predicted"/>
<evidence type="ECO:0000313" key="2">
    <source>
        <dbReference type="Proteomes" id="UP000812277"/>
    </source>
</evidence>
<gene>
    <name evidence="1" type="ORF">K0T92_22860</name>
</gene>
<dbReference type="Gene3D" id="1.20.120.450">
    <property type="entry name" value="dinb family like domain"/>
    <property type="match status" value="1"/>
</dbReference>